<comment type="caution">
    <text evidence="3">The sequence shown here is derived from an EMBL/GenBank/DDBJ whole genome shotgun (WGS) entry which is preliminary data.</text>
</comment>
<evidence type="ECO:0000259" key="2">
    <source>
        <dbReference type="PROSITE" id="PS50118"/>
    </source>
</evidence>
<dbReference type="SUPFAM" id="SSF47095">
    <property type="entry name" value="HMG-box"/>
    <property type="match status" value="1"/>
</dbReference>
<dbReference type="AlphaFoldDB" id="A0A9N9BVM5"/>
<dbReference type="GO" id="GO:0003677">
    <property type="term" value="F:DNA binding"/>
    <property type="evidence" value="ECO:0007669"/>
    <property type="project" value="UniProtKB-UniRule"/>
</dbReference>
<reference evidence="3" key="1">
    <citation type="submission" date="2021-06" db="EMBL/GenBank/DDBJ databases">
        <authorList>
            <person name="Kallberg Y."/>
            <person name="Tangrot J."/>
            <person name="Rosling A."/>
        </authorList>
    </citation>
    <scope>NUCLEOTIDE SEQUENCE</scope>
    <source>
        <strain evidence="3">MT106</strain>
    </source>
</reference>
<dbReference type="SMART" id="SM00398">
    <property type="entry name" value="HMG"/>
    <property type="match status" value="1"/>
</dbReference>
<dbReference type="Pfam" id="PF00505">
    <property type="entry name" value="HMG_box"/>
    <property type="match status" value="1"/>
</dbReference>
<evidence type="ECO:0000313" key="3">
    <source>
        <dbReference type="EMBL" id="CAG8581327.1"/>
    </source>
</evidence>
<evidence type="ECO:0000256" key="1">
    <source>
        <dbReference type="PROSITE-ProRule" id="PRU00267"/>
    </source>
</evidence>
<feature type="domain" description="HMG box" evidence="2">
    <location>
        <begin position="39"/>
        <end position="106"/>
    </location>
</feature>
<keyword evidence="1" id="KW-0539">Nucleus</keyword>
<proteinExistence type="predicted"/>
<evidence type="ECO:0000313" key="4">
    <source>
        <dbReference type="Proteomes" id="UP000789831"/>
    </source>
</evidence>
<accession>A0A9N9BVM5</accession>
<keyword evidence="1" id="KW-0238">DNA-binding</keyword>
<dbReference type="Gene3D" id="1.10.30.10">
    <property type="entry name" value="High mobility group box domain"/>
    <property type="match status" value="1"/>
</dbReference>
<organism evidence="3 4">
    <name type="scientific">Ambispora gerdemannii</name>
    <dbReference type="NCBI Taxonomy" id="144530"/>
    <lineage>
        <taxon>Eukaryota</taxon>
        <taxon>Fungi</taxon>
        <taxon>Fungi incertae sedis</taxon>
        <taxon>Mucoromycota</taxon>
        <taxon>Glomeromycotina</taxon>
        <taxon>Glomeromycetes</taxon>
        <taxon>Archaeosporales</taxon>
        <taxon>Ambisporaceae</taxon>
        <taxon>Ambispora</taxon>
    </lineage>
</organism>
<dbReference type="OrthoDB" id="2356399at2759"/>
<gene>
    <name evidence="3" type="ORF">AGERDE_LOCUS8137</name>
</gene>
<keyword evidence="4" id="KW-1185">Reference proteome</keyword>
<dbReference type="InterPro" id="IPR009071">
    <property type="entry name" value="HMG_box_dom"/>
</dbReference>
<protein>
    <submittedName>
        <fullName evidence="3">6956_t:CDS:1</fullName>
    </submittedName>
</protein>
<sequence length="251" mass="28681">MDLNYNNPFSSRSITCLTLQPRITLEEVVNLALSKSSQPTKTANAFFIYRMNYIKQLNLNNTKYNMTELSPLIGAAWRNEPSDIRQVYFDIAKAADHNYKKIVSYRMANQQPSQLQKLPLQSFPLPPSQLQQFPQLSIVSETLFSHNTASSSTNFDSQLEPEGFFFPGQQQFPQSSNVSETLFSHNAVSSSTNFDTVLNTDQEISGIINQKSYDFIINAYNNNKIDYKPIIIQHLSELENTRAEFLRLLES</sequence>
<dbReference type="Proteomes" id="UP000789831">
    <property type="component" value="Unassembled WGS sequence"/>
</dbReference>
<dbReference type="InterPro" id="IPR036910">
    <property type="entry name" value="HMG_box_dom_sf"/>
</dbReference>
<feature type="DNA-binding region" description="HMG box" evidence="1">
    <location>
        <begin position="39"/>
        <end position="106"/>
    </location>
</feature>
<name>A0A9N9BVM5_9GLOM</name>
<dbReference type="GO" id="GO:0005634">
    <property type="term" value="C:nucleus"/>
    <property type="evidence" value="ECO:0007669"/>
    <property type="project" value="UniProtKB-UniRule"/>
</dbReference>
<dbReference type="EMBL" id="CAJVPL010001647">
    <property type="protein sequence ID" value="CAG8581327.1"/>
    <property type="molecule type" value="Genomic_DNA"/>
</dbReference>
<dbReference type="PROSITE" id="PS50118">
    <property type="entry name" value="HMG_BOX_2"/>
    <property type="match status" value="1"/>
</dbReference>